<dbReference type="InterPro" id="IPR032609">
    <property type="entry name" value="DUF4893"/>
</dbReference>
<gene>
    <name evidence="1" type="ORF">DI544_01330</name>
</gene>
<organism evidence="1 2">
    <name type="scientific">Sphingomonas taxi</name>
    <dbReference type="NCBI Taxonomy" id="1549858"/>
    <lineage>
        <taxon>Bacteria</taxon>
        <taxon>Pseudomonadati</taxon>
        <taxon>Pseudomonadota</taxon>
        <taxon>Alphaproteobacteria</taxon>
        <taxon>Sphingomonadales</taxon>
        <taxon>Sphingomonadaceae</taxon>
        <taxon>Sphingomonas</taxon>
    </lineage>
</organism>
<dbReference type="Proteomes" id="UP000249229">
    <property type="component" value="Unassembled WGS sequence"/>
</dbReference>
<sequence>MRRGAGVVLLGLSACGGGGGNVPARSLPPPPPGVVESDWRRLATPADRDRLRRWRDAWVTALGSARRRAAAEIAAQGPLFALDAALPGPVPPAGAYRCRVFKLGAKGAGMLDYVAYPWFDCLVSPGAGGDARLAKLSGSQRQIGTIHPADGMRAAFLGTLMLGDETRPFAYGRDRSRDVAGWVERVGARRWRLAMPYPAFESTLDVLELVPAG</sequence>
<name>A0A2W5QXT0_9SPHN</name>
<evidence type="ECO:0000313" key="2">
    <source>
        <dbReference type="Proteomes" id="UP000249229"/>
    </source>
</evidence>
<dbReference type="Pfam" id="PF16233">
    <property type="entry name" value="DUF4893"/>
    <property type="match status" value="1"/>
</dbReference>
<dbReference type="AlphaFoldDB" id="A0A2W5QXT0"/>
<dbReference type="EMBL" id="QFQI01000001">
    <property type="protein sequence ID" value="PZQ62867.1"/>
    <property type="molecule type" value="Genomic_DNA"/>
</dbReference>
<proteinExistence type="predicted"/>
<protein>
    <submittedName>
        <fullName evidence="1">DUF4893 domain-containing protein</fullName>
    </submittedName>
</protein>
<reference evidence="1 2" key="1">
    <citation type="submission" date="2017-08" db="EMBL/GenBank/DDBJ databases">
        <title>Infants hospitalized years apart are colonized by the same room-sourced microbial strains.</title>
        <authorList>
            <person name="Brooks B."/>
            <person name="Olm M.R."/>
            <person name="Firek B.A."/>
            <person name="Baker R."/>
            <person name="Thomas B.C."/>
            <person name="Morowitz M.J."/>
            <person name="Banfield J.F."/>
        </authorList>
    </citation>
    <scope>NUCLEOTIDE SEQUENCE [LARGE SCALE GENOMIC DNA]</scope>
    <source>
        <strain evidence="1">S2_005_001_R1_22</strain>
    </source>
</reference>
<dbReference type="PROSITE" id="PS51257">
    <property type="entry name" value="PROKAR_LIPOPROTEIN"/>
    <property type="match status" value="1"/>
</dbReference>
<evidence type="ECO:0000313" key="1">
    <source>
        <dbReference type="EMBL" id="PZQ62867.1"/>
    </source>
</evidence>
<accession>A0A2W5QXT0</accession>
<comment type="caution">
    <text evidence="1">The sequence shown here is derived from an EMBL/GenBank/DDBJ whole genome shotgun (WGS) entry which is preliminary data.</text>
</comment>